<evidence type="ECO:0000313" key="2">
    <source>
        <dbReference type="EMBL" id="QFG74356.1"/>
    </source>
</evidence>
<feature type="domain" description="LicD/FKTN/FKRP nucleotidyltransferase" evidence="1">
    <location>
        <begin position="40"/>
        <end position="85"/>
    </location>
</feature>
<dbReference type="PANTHER" id="PTHR43404">
    <property type="entry name" value="LIPOPOLYSACCHARIDE CHOLINEPHOSPHOTRANSFERASE LICD"/>
    <property type="match status" value="1"/>
</dbReference>
<reference evidence="2" key="1">
    <citation type="journal article" date="2019" name="Philos. Trans. R. Soc. Lond., B, Biol. Sci.">
        <title>Targeted metagenomic recovery of four divergent viruses reveals shared and distinctive characteristics of giant viruses of marine eukaryotes.</title>
        <authorList>
            <person name="Needham D.M."/>
            <person name="Poirier C."/>
            <person name="Hehenberger E."/>
            <person name="Jimenez V."/>
            <person name="Swalwell J.E."/>
            <person name="Santoro A.E."/>
            <person name="Worden A.Z."/>
        </authorList>
    </citation>
    <scope>NUCLEOTIDE SEQUENCE</scope>
    <source>
        <strain evidence="2">MPacV-611</strain>
    </source>
</reference>
<evidence type="ECO:0000259" key="1">
    <source>
        <dbReference type="Pfam" id="PF04991"/>
    </source>
</evidence>
<dbReference type="GO" id="GO:0009100">
    <property type="term" value="P:glycoprotein metabolic process"/>
    <property type="evidence" value="ECO:0007669"/>
    <property type="project" value="UniProtKB-ARBA"/>
</dbReference>
<organism evidence="2">
    <name type="scientific">Megaviridae environmental sample</name>
    <dbReference type="NCBI Taxonomy" id="1737588"/>
    <lineage>
        <taxon>Viruses</taxon>
        <taxon>Varidnaviria</taxon>
        <taxon>Bamfordvirae</taxon>
        <taxon>Nucleocytoviricota</taxon>
        <taxon>Megaviricetes</taxon>
        <taxon>Imitervirales</taxon>
        <taxon>Mimiviridae</taxon>
        <taxon>environmental samples</taxon>
    </lineage>
</organism>
<name>A0A5J6VJL9_9VIRU</name>
<dbReference type="EMBL" id="MN448286">
    <property type="protein sequence ID" value="QFG74356.1"/>
    <property type="molecule type" value="Genomic_DNA"/>
</dbReference>
<accession>A0A5J6VJL9</accession>
<dbReference type="Pfam" id="PF04991">
    <property type="entry name" value="LicD"/>
    <property type="match status" value="1"/>
</dbReference>
<sequence length="201" mass="23815">MEYNNYKNSHSGNDKYGSQRLELAIYLRDNIFNKISYDIFIENGTLLGAYRNNKFIQHDDDFDFAILIKDRKEIYDIFCKIKRNLNSKYKIRLISGYSDKLEIYDPSYGNYILAGPKYEKRDYHHVTVDLQFYLKHKNGYKSMYYISNNPLIDSNIILPLKKIGLEKQIFNCPNKTELFLKKIYGNINEGAKYNSITGLYE</sequence>
<protein>
    <submittedName>
        <fullName evidence="2">LicD family protein</fullName>
    </submittedName>
</protein>
<proteinExistence type="predicted"/>
<dbReference type="InterPro" id="IPR052942">
    <property type="entry name" value="LPS_cholinephosphotransferase"/>
</dbReference>
<dbReference type="InterPro" id="IPR007074">
    <property type="entry name" value="LicD/FKTN/FKRP_NTP_transf"/>
</dbReference>
<dbReference type="PANTHER" id="PTHR43404:SF1">
    <property type="entry name" value="MNN4P"/>
    <property type="match status" value="1"/>
</dbReference>